<evidence type="ECO:0000256" key="3">
    <source>
        <dbReference type="ARBA" id="ARBA00022833"/>
    </source>
</evidence>
<keyword evidence="6" id="KW-0804">Transcription</keyword>
<keyword evidence="7" id="KW-0539">Nucleus</keyword>
<dbReference type="GO" id="GO:0003677">
    <property type="term" value="F:DNA binding"/>
    <property type="evidence" value="ECO:0007669"/>
    <property type="project" value="UniProtKB-KW"/>
</dbReference>
<dbReference type="GO" id="GO:0000981">
    <property type="term" value="F:DNA-binding transcription factor activity, RNA polymerase II-specific"/>
    <property type="evidence" value="ECO:0007669"/>
    <property type="project" value="InterPro"/>
</dbReference>
<dbReference type="Gene3D" id="4.10.240.10">
    <property type="entry name" value="Zn(2)-C6 fungal-type DNA-binding domain"/>
    <property type="match status" value="1"/>
</dbReference>
<dbReference type="PROSITE" id="PS50048">
    <property type="entry name" value="ZN2_CY6_FUNGAL_2"/>
    <property type="match status" value="1"/>
</dbReference>
<dbReference type="Proteomes" id="UP000324022">
    <property type="component" value="Unassembled WGS sequence"/>
</dbReference>
<keyword evidence="5" id="KW-0238">DNA-binding</keyword>
<evidence type="ECO:0000256" key="6">
    <source>
        <dbReference type="ARBA" id="ARBA00023163"/>
    </source>
</evidence>
<evidence type="ECO:0000256" key="7">
    <source>
        <dbReference type="ARBA" id="ARBA00023242"/>
    </source>
</evidence>
<feature type="compositionally biased region" description="Basic and acidic residues" evidence="8">
    <location>
        <begin position="57"/>
        <end position="75"/>
    </location>
</feature>
<dbReference type="Pfam" id="PF00172">
    <property type="entry name" value="Zn_clus"/>
    <property type="match status" value="1"/>
</dbReference>
<dbReference type="CDD" id="cd00067">
    <property type="entry name" value="GAL4"/>
    <property type="match status" value="1"/>
</dbReference>
<dbReference type="GO" id="GO:0006351">
    <property type="term" value="P:DNA-templated transcription"/>
    <property type="evidence" value="ECO:0007669"/>
    <property type="project" value="InterPro"/>
</dbReference>
<evidence type="ECO:0000313" key="10">
    <source>
        <dbReference type="EMBL" id="SPO23579.1"/>
    </source>
</evidence>
<comment type="subcellular location">
    <subcellularLocation>
        <location evidence="1">Nucleus</location>
    </subcellularLocation>
</comment>
<dbReference type="PANTHER" id="PTHR31313">
    <property type="entry name" value="TY1 ENHANCER ACTIVATOR"/>
    <property type="match status" value="1"/>
</dbReference>
<gene>
    <name evidence="10" type="ORF">UTRI_02258</name>
</gene>
<dbReference type="Pfam" id="PF04082">
    <property type="entry name" value="Fungal_trans"/>
    <property type="match status" value="1"/>
</dbReference>
<protein>
    <recommendedName>
        <fullName evidence="9">Zn(2)-C6 fungal-type domain-containing protein</fullName>
    </recommendedName>
</protein>
<dbReference type="GO" id="GO:0005634">
    <property type="term" value="C:nucleus"/>
    <property type="evidence" value="ECO:0007669"/>
    <property type="project" value="UniProtKB-SubCell"/>
</dbReference>
<dbReference type="InterPro" id="IPR051615">
    <property type="entry name" value="Transcr_Regulatory_Elem"/>
</dbReference>
<dbReference type="SMART" id="SM00066">
    <property type="entry name" value="GAL4"/>
    <property type="match status" value="1"/>
</dbReference>
<dbReference type="GO" id="GO:0008270">
    <property type="term" value="F:zinc ion binding"/>
    <property type="evidence" value="ECO:0007669"/>
    <property type="project" value="InterPro"/>
</dbReference>
<keyword evidence="2" id="KW-0479">Metal-binding</keyword>
<dbReference type="PROSITE" id="PS00463">
    <property type="entry name" value="ZN2_CY6_FUNGAL_1"/>
    <property type="match status" value="1"/>
</dbReference>
<dbReference type="SUPFAM" id="SSF57701">
    <property type="entry name" value="Zn2/Cys6 DNA-binding domain"/>
    <property type="match status" value="1"/>
</dbReference>
<evidence type="ECO:0000256" key="1">
    <source>
        <dbReference type="ARBA" id="ARBA00004123"/>
    </source>
</evidence>
<keyword evidence="4" id="KW-0805">Transcription regulation</keyword>
<dbReference type="CDD" id="cd12148">
    <property type="entry name" value="fungal_TF_MHR"/>
    <property type="match status" value="1"/>
</dbReference>
<keyword evidence="3" id="KW-0862">Zinc</keyword>
<dbReference type="OrthoDB" id="2428527at2759"/>
<evidence type="ECO:0000256" key="2">
    <source>
        <dbReference type="ARBA" id="ARBA00022723"/>
    </source>
</evidence>
<dbReference type="SMART" id="SM00906">
    <property type="entry name" value="Fungal_trans"/>
    <property type="match status" value="1"/>
</dbReference>
<feature type="compositionally biased region" description="Low complexity" evidence="8">
    <location>
        <begin position="78"/>
        <end position="90"/>
    </location>
</feature>
<evidence type="ECO:0000256" key="8">
    <source>
        <dbReference type="SAM" id="MobiDB-lite"/>
    </source>
</evidence>
<evidence type="ECO:0000313" key="11">
    <source>
        <dbReference type="Proteomes" id="UP000324022"/>
    </source>
</evidence>
<organism evidence="10 11">
    <name type="scientific">Ustilago trichophora</name>
    <dbReference type="NCBI Taxonomy" id="86804"/>
    <lineage>
        <taxon>Eukaryota</taxon>
        <taxon>Fungi</taxon>
        <taxon>Dikarya</taxon>
        <taxon>Basidiomycota</taxon>
        <taxon>Ustilaginomycotina</taxon>
        <taxon>Ustilaginomycetes</taxon>
        <taxon>Ustilaginales</taxon>
        <taxon>Ustilaginaceae</taxon>
        <taxon>Ustilago</taxon>
    </lineage>
</organism>
<dbReference type="AlphaFoldDB" id="A0A5C3E2C3"/>
<feature type="domain" description="Zn(2)-C6 fungal-type" evidence="9">
    <location>
        <begin position="17"/>
        <end position="46"/>
    </location>
</feature>
<dbReference type="InterPro" id="IPR001138">
    <property type="entry name" value="Zn2Cys6_DnaBD"/>
</dbReference>
<dbReference type="InterPro" id="IPR007219">
    <property type="entry name" value="XnlR_reg_dom"/>
</dbReference>
<keyword evidence="11" id="KW-1185">Reference proteome</keyword>
<name>A0A5C3E2C3_9BASI</name>
<evidence type="ECO:0000259" key="9">
    <source>
        <dbReference type="PROSITE" id="PS50048"/>
    </source>
</evidence>
<reference evidence="10 11" key="1">
    <citation type="submission" date="2018-03" db="EMBL/GenBank/DDBJ databases">
        <authorList>
            <person name="Guldener U."/>
        </authorList>
    </citation>
    <scope>NUCLEOTIDE SEQUENCE [LARGE SCALE GENOMIC DNA]</scope>
    <source>
        <strain evidence="10 11">NBRC100155</strain>
    </source>
</reference>
<accession>A0A5C3E2C3</accession>
<proteinExistence type="predicted"/>
<dbReference type="EMBL" id="OOIN01000005">
    <property type="protein sequence ID" value="SPO23579.1"/>
    <property type="molecule type" value="Genomic_DNA"/>
</dbReference>
<dbReference type="InterPro" id="IPR036864">
    <property type="entry name" value="Zn2-C6_fun-type_DNA-bd_sf"/>
</dbReference>
<dbReference type="PANTHER" id="PTHR31313:SF78">
    <property type="entry name" value="TRANSCRIPTION FACTOR DOMAIN-CONTAINING PROTEIN"/>
    <property type="match status" value="1"/>
</dbReference>
<evidence type="ECO:0000256" key="5">
    <source>
        <dbReference type="ARBA" id="ARBA00023125"/>
    </source>
</evidence>
<sequence length="784" mass="86638">MPRKKPADYERVRGSKACTFCSRRKIKCDGAEPCSVCRARNFECIYIQGKKRGPPSKLERQRQEQQHEEPPHSTHDLSSSYAESSNSAQSDVGDNEQQLSIKRARFEYDSVQSTALDELATIAYHSRSNTPGNGNGNSSDLTPFDKVCLAASAPSEQGSNSTRTSISHRELQSLLTLPSNSDAISSLPSIGQAGAAAHRHDQIFPTNGSTLQNESPACELSGQVIDQLLTVYQSFVHLHWPIIYLPSFSSLHVLAKSHPCLYHAVLAVAASTQDNINPHNILSPNTSALFDEASCSPTSPSSHTRPPAVCPPGTAAKLVRYLKRQVQTNILAPTLETIQVLILLALVELGGGDTSDAYMHSSMACIYAIDLGLHRQQSDPQSSRGYRLEERQRVLWGCYVLDKLLAAVLERPMTLRSDDIDVALPSTEERDEYDIFVNDRSRQFIAPDRVSTMSDVKCRCISSFGAFCKLMMLLEKILFQVYSPKARRERREATNTASYTKSVLELDADLRSWRQQLPSHLQWSSESESDLLASSIATVTQTGQGAIRRSHPRQGISSDTNVTPQVLTMRAWFSASMLLLHRPRLPLNSVPTSPHQNAQSGSGNILAISASDLIRAAATEICYLLPKYQSTFSVRRIPSSWVYLIFQSAVTLSSFLESDGVPDSPVTTKPNNESERLFRQCICSLEQMALTWRGASHHVATLRRVVECRVTRPSTPVLPTATLSGSALPQTDSIMLSQDAQMLDPALDNSTGMDWLGFWTQMPSSSEDVWLWQSFIDTFGNSVV</sequence>
<feature type="region of interest" description="Disordered" evidence="8">
    <location>
        <begin position="52"/>
        <end position="96"/>
    </location>
</feature>
<evidence type="ECO:0000256" key="4">
    <source>
        <dbReference type="ARBA" id="ARBA00023015"/>
    </source>
</evidence>